<evidence type="ECO:0000313" key="6">
    <source>
        <dbReference type="EMBL" id="EWC62352.1"/>
    </source>
</evidence>
<organism evidence="6 7">
    <name type="scientific">Actinokineospora spheciospongiae</name>
    <dbReference type="NCBI Taxonomy" id="909613"/>
    <lineage>
        <taxon>Bacteria</taxon>
        <taxon>Bacillati</taxon>
        <taxon>Actinomycetota</taxon>
        <taxon>Actinomycetes</taxon>
        <taxon>Pseudonocardiales</taxon>
        <taxon>Pseudonocardiaceae</taxon>
        <taxon>Actinokineospora</taxon>
    </lineage>
</organism>
<dbReference type="GO" id="GO:0003677">
    <property type="term" value="F:DNA binding"/>
    <property type="evidence" value="ECO:0007669"/>
    <property type="project" value="UniProtKB-KW"/>
</dbReference>
<dbReference type="Pfam" id="PF00196">
    <property type="entry name" value="GerE"/>
    <property type="match status" value="1"/>
</dbReference>
<keyword evidence="2" id="KW-0238">DNA-binding</keyword>
<feature type="region of interest" description="Disordered" evidence="4">
    <location>
        <begin position="72"/>
        <end position="105"/>
    </location>
</feature>
<dbReference type="RefSeq" id="WP_052021028.1">
    <property type="nucleotide sequence ID" value="NZ_AYXG01000081.1"/>
</dbReference>
<dbReference type="InterPro" id="IPR000792">
    <property type="entry name" value="Tscrpt_reg_LuxR_C"/>
</dbReference>
<dbReference type="PROSITE" id="PS50043">
    <property type="entry name" value="HTH_LUXR_2"/>
    <property type="match status" value="1"/>
</dbReference>
<evidence type="ECO:0000256" key="4">
    <source>
        <dbReference type="SAM" id="MobiDB-lite"/>
    </source>
</evidence>
<dbReference type="InterPro" id="IPR016032">
    <property type="entry name" value="Sig_transdc_resp-reg_C-effctor"/>
</dbReference>
<proteinExistence type="predicted"/>
<evidence type="ECO:0000256" key="2">
    <source>
        <dbReference type="ARBA" id="ARBA00023125"/>
    </source>
</evidence>
<dbReference type="PANTHER" id="PTHR44688:SF16">
    <property type="entry name" value="DNA-BINDING TRANSCRIPTIONAL ACTIVATOR DEVR_DOSR"/>
    <property type="match status" value="1"/>
</dbReference>
<evidence type="ECO:0000256" key="1">
    <source>
        <dbReference type="ARBA" id="ARBA00023015"/>
    </source>
</evidence>
<dbReference type="GO" id="GO:0006355">
    <property type="term" value="P:regulation of DNA-templated transcription"/>
    <property type="evidence" value="ECO:0007669"/>
    <property type="project" value="InterPro"/>
</dbReference>
<dbReference type="SMART" id="SM00421">
    <property type="entry name" value="HTH_LUXR"/>
    <property type="match status" value="1"/>
</dbReference>
<feature type="domain" description="HTH luxR-type" evidence="5">
    <location>
        <begin position="4"/>
        <end position="75"/>
    </location>
</feature>
<comment type="caution">
    <text evidence="6">The sequence shown here is derived from an EMBL/GenBank/DDBJ whole genome shotgun (WGS) entry which is preliminary data.</text>
</comment>
<feature type="compositionally biased region" description="Basic and acidic residues" evidence="4">
    <location>
        <begin position="74"/>
        <end position="89"/>
    </location>
</feature>
<dbReference type="EMBL" id="AYXG01000081">
    <property type="protein sequence ID" value="EWC62352.1"/>
    <property type="molecule type" value="Genomic_DNA"/>
</dbReference>
<reference evidence="6 7" key="1">
    <citation type="journal article" date="2014" name="Genome Announc.">
        <title>Draft Genome Sequence of the Antitrypanosomally Active Sponge-Associated Bacterium Actinokineospora sp. Strain EG49.</title>
        <authorList>
            <person name="Harjes J."/>
            <person name="Ryu T."/>
            <person name="Abdelmohsen U.R."/>
            <person name="Moitinho-Silva L."/>
            <person name="Horn H."/>
            <person name="Ravasi T."/>
            <person name="Hentschel U."/>
        </authorList>
    </citation>
    <scope>NUCLEOTIDE SEQUENCE [LARGE SCALE GENOMIC DNA]</scope>
    <source>
        <strain evidence="6 7">EG49</strain>
    </source>
</reference>
<dbReference type="PRINTS" id="PR00038">
    <property type="entry name" value="HTHLUXR"/>
</dbReference>
<evidence type="ECO:0000313" key="7">
    <source>
        <dbReference type="Proteomes" id="UP000019277"/>
    </source>
</evidence>
<evidence type="ECO:0000259" key="5">
    <source>
        <dbReference type="PROSITE" id="PS50043"/>
    </source>
</evidence>
<keyword evidence="1" id="KW-0805">Transcription regulation</keyword>
<dbReference type="AlphaFoldDB" id="W7J058"/>
<dbReference type="InterPro" id="IPR036388">
    <property type="entry name" value="WH-like_DNA-bd_sf"/>
</dbReference>
<feature type="compositionally biased region" description="Polar residues" evidence="4">
    <location>
        <begin position="95"/>
        <end position="105"/>
    </location>
</feature>
<dbReference type="Proteomes" id="UP000019277">
    <property type="component" value="Unassembled WGS sequence"/>
</dbReference>
<dbReference type="OrthoDB" id="5476461at2"/>
<sequence>MATTRAPLERLSERELQVLDLLSRGCSNLAIGERLRVMPKTVEAHVRSVFAKLDLEPRADEHRRVLAAVTYLGHRSDTGPDPHGTDAHGTHSRSTDSPGTTEETA</sequence>
<dbReference type="eggNOG" id="COG2197">
    <property type="taxonomic scope" value="Bacteria"/>
</dbReference>
<dbReference type="Gene3D" id="1.10.10.10">
    <property type="entry name" value="Winged helix-like DNA-binding domain superfamily/Winged helix DNA-binding domain"/>
    <property type="match status" value="1"/>
</dbReference>
<accession>W7J058</accession>
<dbReference type="PANTHER" id="PTHR44688">
    <property type="entry name" value="DNA-BINDING TRANSCRIPTIONAL ACTIVATOR DEVR_DOSR"/>
    <property type="match status" value="1"/>
</dbReference>
<gene>
    <name evidence="6" type="ORF">UO65_2339</name>
</gene>
<dbReference type="PROSITE" id="PS00622">
    <property type="entry name" value="HTH_LUXR_1"/>
    <property type="match status" value="1"/>
</dbReference>
<dbReference type="STRING" id="909613.UO65_2339"/>
<keyword evidence="7" id="KW-1185">Reference proteome</keyword>
<dbReference type="CDD" id="cd06170">
    <property type="entry name" value="LuxR_C_like"/>
    <property type="match status" value="1"/>
</dbReference>
<dbReference type="SUPFAM" id="SSF46894">
    <property type="entry name" value="C-terminal effector domain of the bipartite response regulators"/>
    <property type="match status" value="1"/>
</dbReference>
<name>W7J058_9PSEU</name>
<keyword evidence="3" id="KW-0804">Transcription</keyword>
<protein>
    <submittedName>
        <fullName evidence="6">Putative two-component system response regulator</fullName>
    </submittedName>
</protein>
<evidence type="ECO:0000256" key="3">
    <source>
        <dbReference type="ARBA" id="ARBA00023163"/>
    </source>
</evidence>